<evidence type="ECO:0000313" key="10">
    <source>
        <dbReference type="Proteomes" id="UP000027866"/>
    </source>
</evidence>
<dbReference type="RefSeq" id="WP_034901852.1">
    <property type="nucleotide sequence ID" value="NZ_CP017057.1"/>
</dbReference>
<accession>A0A074N3Q1</accession>
<evidence type="ECO:0000256" key="3">
    <source>
        <dbReference type="ARBA" id="ARBA00022723"/>
    </source>
</evidence>
<evidence type="ECO:0000256" key="7">
    <source>
        <dbReference type="SAM" id="MobiDB-lite"/>
    </source>
</evidence>
<protein>
    <recommendedName>
        <fullName evidence="8">M23ase beta-sheet core domain-containing protein</fullName>
    </recommendedName>
</protein>
<keyword evidence="2" id="KW-0645">Protease</keyword>
<dbReference type="InterPro" id="IPR016047">
    <property type="entry name" value="M23ase_b-sheet_dom"/>
</dbReference>
<keyword evidence="10" id="KW-1185">Reference proteome</keyword>
<evidence type="ECO:0000256" key="5">
    <source>
        <dbReference type="ARBA" id="ARBA00022833"/>
    </source>
</evidence>
<keyword evidence="3" id="KW-0479">Metal-binding</keyword>
<gene>
    <name evidence="9" type="ORF">EH32_06800</name>
</gene>
<keyword evidence="6" id="KW-0482">Metalloprotease</keyword>
<dbReference type="Pfam" id="PF01551">
    <property type="entry name" value="Peptidase_M23"/>
    <property type="match status" value="1"/>
</dbReference>
<sequence>MNLLDRLTTILVTATLTSVVWIVFGGTLIELAESRQGAQSVRPAEAAPSPTNEETGAGGDLAPAAQSAGDPAETTMVPRADTPPPASATPDNEPGPATLRIPVMNVAASELTDTFSDRRGEADVRLHEAIDIMAPEGTSVLAAAPGTVAKLHRSKAGGNAIYVRSTDLERIYYYAHLADYADGLREGQRIRAGQRLGTVGSSGNASPEAPHLHFAILETTADAAWWEPANAINPYPLLIAGREE</sequence>
<name>A0A074N3Q1_9SPHN</name>
<dbReference type="SUPFAM" id="SSF51261">
    <property type="entry name" value="Duplicated hybrid motif"/>
    <property type="match status" value="1"/>
</dbReference>
<dbReference type="OrthoDB" id="9800107at2"/>
<dbReference type="InterPro" id="IPR050570">
    <property type="entry name" value="Cell_wall_metabolism_enzyme"/>
</dbReference>
<dbReference type="AlphaFoldDB" id="A0A074N3Q1"/>
<dbReference type="Gene3D" id="2.70.70.10">
    <property type="entry name" value="Glucose Permease (Domain IIA)"/>
    <property type="match status" value="1"/>
</dbReference>
<dbReference type="EMBL" id="JMIX01000003">
    <property type="protein sequence ID" value="KEO98808.1"/>
    <property type="molecule type" value="Genomic_DNA"/>
</dbReference>
<evidence type="ECO:0000256" key="2">
    <source>
        <dbReference type="ARBA" id="ARBA00022670"/>
    </source>
</evidence>
<evidence type="ECO:0000313" key="9">
    <source>
        <dbReference type="EMBL" id="KEO98808.1"/>
    </source>
</evidence>
<evidence type="ECO:0000256" key="6">
    <source>
        <dbReference type="ARBA" id="ARBA00023049"/>
    </source>
</evidence>
<dbReference type="PATRIC" id="fig|39960.10.peg.1796"/>
<comment type="caution">
    <text evidence="9">The sequence shown here is derived from an EMBL/GenBank/DDBJ whole genome shotgun (WGS) entry which is preliminary data.</text>
</comment>
<comment type="cofactor">
    <cofactor evidence="1">
        <name>Zn(2+)</name>
        <dbReference type="ChEBI" id="CHEBI:29105"/>
    </cofactor>
</comment>
<feature type="region of interest" description="Disordered" evidence="7">
    <location>
        <begin position="36"/>
        <end position="98"/>
    </location>
</feature>
<dbReference type="InterPro" id="IPR011055">
    <property type="entry name" value="Dup_hybrid_motif"/>
</dbReference>
<reference evidence="9 10" key="1">
    <citation type="submission" date="2014-04" db="EMBL/GenBank/DDBJ databases">
        <title>A comprehensive comparison of genomes of Erythrobacter spp. Strains.</title>
        <authorList>
            <person name="Zheng Q."/>
        </authorList>
    </citation>
    <scope>NUCLEOTIDE SEQUENCE [LARGE SCALE GENOMIC DNA]</scope>
    <source>
        <strain evidence="9 10">DSM 8509</strain>
    </source>
</reference>
<dbReference type="PANTHER" id="PTHR21666:SF288">
    <property type="entry name" value="CELL DIVISION PROTEIN YTFB"/>
    <property type="match status" value="1"/>
</dbReference>
<dbReference type="PANTHER" id="PTHR21666">
    <property type="entry name" value="PEPTIDASE-RELATED"/>
    <property type="match status" value="1"/>
</dbReference>
<keyword evidence="4" id="KW-0378">Hydrolase</keyword>
<dbReference type="Proteomes" id="UP000027866">
    <property type="component" value="Unassembled WGS sequence"/>
</dbReference>
<organism evidence="9 10">
    <name type="scientific">Erythrobacter litoralis</name>
    <dbReference type="NCBI Taxonomy" id="39960"/>
    <lineage>
        <taxon>Bacteria</taxon>
        <taxon>Pseudomonadati</taxon>
        <taxon>Pseudomonadota</taxon>
        <taxon>Alphaproteobacteria</taxon>
        <taxon>Sphingomonadales</taxon>
        <taxon>Erythrobacteraceae</taxon>
        <taxon>Erythrobacter/Porphyrobacter group</taxon>
        <taxon>Erythrobacter</taxon>
    </lineage>
</organism>
<evidence type="ECO:0000259" key="8">
    <source>
        <dbReference type="Pfam" id="PF01551"/>
    </source>
</evidence>
<evidence type="ECO:0000256" key="4">
    <source>
        <dbReference type="ARBA" id="ARBA00022801"/>
    </source>
</evidence>
<proteinExistence type="predicted"/>
<dbReference type="GO" id="GO:0046872">
    <property type="term" value="F:metal ion binding"/>
    <property type="evidence" value="ECO:0007669"/>
    <property type="project" value="UniProtKB-KW"/>
</dbReference>
<evidence type="ECO:0000256" key="1">
    <source>
        <dbReference type="ARBA" id="ARBA00001947"/>
    </source>
</evidence>
<dbReference type="KEGG" id="elq:Ga0102493_112699"/>
<keyword evidence="5" id="KW-0862">Zinc</keyword>
<dbReference type="GO" id="GO:0004222">
    <property type="term" value="F:metalloendopeptidase activity"/>
    <property type="evidence" value="ECO:0007669"/>
    <property type="project" value="TreeGrafter"/>
</dbReference>
<feature type="domain" description="M23ase beta-sheet core" evidence="8">
    <location>
        <begin position="126"/>
        <end position="218"/>
    </location>
</feature>
<dbReference type="CDD" id="cd12797">
    <property type="entry name" value="M23_peptidase"/>
    <property type="match status" value="1"/>
</dbReference>
<dbReference type="GO" id="GO:0006508">
    <property type="term" value="P:proteolysis"/>
    <property type="evidence" value="ECO:0007669"/>
    <property type="project" value="UniProtKB-KW"/>
</dbReference>